<dbReference type="PANTHER" id="PTHR12547:SF162">
    <property type="entry name" value="ZINC FINGER CCCH DOMAIN-CONTAINING PROTEIN 15"/>
    <property type="match status" value="1"/>
</dbReference>
<feature type="region of interest" description="Disordered" evidence="6">
    <location>
        <begin position="341"/>
        <end position="368"/>
    </location>
</feature>
<dbReference type="FunFam" id="4.10.1000.10:FF:000002">
    <property type="entry name" value="Zinc finger protein 36, C3H1 type-like 1"/>
    <property type="match status" value="1"/>
</dbReference>
<gene>
    <name evidence="8" type="ORF">K7X08_019652</name>
</gene>
<dbReference type="SMART" id="SM00356">
    <property type="entry name" value="ZnF_C3H1"/>
    <property type="match status" value="2"/>
</dbReference>
<accession>A0A9Q1MW74</accession>
<evidence type="ECO:0000259" key="7">
    <source>
        <dbReference type="PROSITE" id="PS50103"/>
    </source>
</evidence>
<name>A0A9Q1MW74_9SOLA</name>
<keyword evidence="3 5" id="KW-0863">Zinc-finger</keyword>
<feature type="region of interest" description="Disordered" evidence="6">
    <location>
        <begin position="136"/>
        <end position="169"/>
    </location>
</feature>
<feature type="domain" description="C3H1-type" evidence="7">
    <location>
        <begin position="392"/>
        <end position="420"/>
    </location>
</feature>
<keyword evidence="1 5" id="KW-0479">Metal-binding</keyword>
<dbReference type="PANTHER" id="PTHR12547">
    <property type="entry name" value="CCCH ZINC FINGER/TIS11-RELATED"/>
    <property type="match status" value="1"/>
</dbReference>
<keyword evidence="9" id="KW-1185">Reference proteome</keyword>
<dbReference type="SUPFAM" id="SSF90229">
    <property type="entry name" value="CCCH zinc finger"/>
    <property type="match status" value="2"/>
</dbReference>
<dbReference type="InterPro" id="IPR045877">
    <property type="entry name" value="ZFP36-like"/>
</dbReference>
<dbReference type="GO" id="GO:0003729">
    <property type="term" value="F:mRNA binding"/>
    <property type="evidence" value="ECO:0007669"/>
    <property type="project" value="InterPro"/>
</dbReference>
<protein>
    <recommendedName>
        <fullName evidence="7">C3H1-type domain-containing protein</fullName>
    </recommendedName>
</protein>
<dbReference type="FunFam" id="4.10.1000.10:FF:000001">
    <property type="entry name" value="zinc finger CCCH domain-containing protein 15-like"/>
    <property type="match status" value="1"/>
</dbReference>
<evidence type="ECO:0000313" key="8">
    <source>
        <dbReference type="EMBL" id="KAJ8567444.1"/>
    </source>
</evidence>
<dbReference type="Gene3D" id="4.10.1000.10">
    <property type="entry name" value="Zinc finger, CCCH-type"/>
    <property type="match status" value="2"/>
</dbReference>
<dbReference type="Proteomes" id="UP001152561">
    <property type="component" value="Unassembled WGS sequence"/>
</dbReference>
<evidence type="ECO:0000256" key="5">
    <source>
        <dbReference type="PROSITE-ProRule" id="PRU00723"/>
    </source>
</evidence>
<reference evidence="9" key="1">
    <citation type="journal article" date="2023" name="Proc. Natl. Acad. Sci. U.S.A.">
        <title>Genomic and structural basis for evolution of tropane alkaloid biosynthesis.</title>
        <authorList>
            <person name="Wanga Y.-J."/>
            <person name="Taina T."/>
            <person name="Yua J.-Y."/>
            <person name="Lia J."/>
            <person name="Xua B."/>
            <person name="Chenc J."/>
            <person name="D'Auriad J.C."/>
            <person name="Huanga J.-P."/>
            <person name="Huanga S.-X."/>
        </authorList>
    </citation>
    <scope>NUCLEOTIDE SEQUENCE [LARGE SCALE GENOMIC DNA]</scope>
    <source>
        <strain evidence="9">cv. KIB-2019</strain>
    </source>
</reference>
<dbReference type="InterPro" id="IPR036855">
    <property type="entry name" value="Znf_CCCH_sf"/>
</dbReference>
<dbReference type="Pfam" id="PF00642">
    <property type="entry name" value="zf-CCCH"/>
    <property type="match status" value="1"/>
</dbReference>
<evidence type="ECO:0000256" key="4">
    <source>
        <dbReference type="ARBA" id="ARBA00022833"/>
    </source>
</evidence>
<evidence type="ECO:0000313" key="9">
    <source>
        <dbReference type="Proteomes" id="UP001152561"/>
    </source>
</evidence>
<dbReference type="GO" id="GO:0008270">
    <property type="term" value="F:zinc ion binding"/>
    <property type="evidence" value="ECO:0007669"/>
    <property type="project" value="UniProtKB-KW"/>
</dbReference>
<dbReference type="PROSITE" id="PS50103">
    <property type="entry name" value="ZF_C3H1"/>
    <property type="match status" value="2"/>
</dbReference>
<evidence type="ECO:0000256" key="6">
    <source>
        <dbReference type="SAM" id="MobiDB-lite"/>
    </source>
</evidence>
<evidence type="ECO:0000256" key="1">
    <source>
        <dbReference type="ARBA" id="ARBA00022723"/>
    </source>
</evidence>
<keyword evidence="2" id="KW-0677">Repeat</keyword>
<keyword evidence="4 5" id="KW-0862">Zinc</keyword>
<dbReference type="OrthoDB" id="410307at2759"/>
<evidence type="ECO:0000256" key="3">
    <source>
        <dbReference type="ARBA" id="ARBA00022771"/>
    </source>
</evidence>
<sequence length="469" mass="53586">MDLVHSLFNGGLLKRQWRRKRYQRLDGTARKNIKVTKFGGKSQKRTWRIKAIPKLKLKDFSPLKLWNKFKNAYMNMMLHLAGNVNNGNVFGAKRIPKARQVELAYTNTEFENRLIYEIYKSMLRLTSSPIFSKMQNSENTSSDGLNTSTTDAVTVPSGNKNYTSSDTTSQHLADNPFLSPTSTHQFDSSEFIPNFYSTFSRSSNSPSLTSFDDIDDLLIDHHQPSYVLEYQQLYNRYTLCLAHLQESIKEVEALHQENESLRLVNTDLDRRLSLLTQATIQNCLLSDFNRFGLGVNHDTQTVPNLRQGNVVEPNRPERRNVEQRVSLPKSISVRSSGYLKLKAQGGNNGGPSQGKARQKSAVPPLTESQRVYVPGGKKEEEAVEFDVYNQGMFKTELCNKWQETGTCPYGENCQFAHGITELRPVIRHPRYKTEVCRMVLAGDMCPYGHRCHFRHSLTEEERRTGPGLF</sequence>
<feature type="zinc finger region" description="C3H1-type" evidence="5">
    <location>
        <begin position="392"/>
        <end position="420"/>
    </location>
</feature>
<proteinExistence type="predicted"/>
<dbReference type="AlphaFoldDB" id="A0A9Q1MW74"/>
<feature type="zinc finger region" description="C3H1-type" evidence="5">
    <location>
        <begin position="430"/>
        <end position="458"/>
    </location>
</feature>
<dbReference type="EMBL" id="JAJAGQ010000003">
    <property type="protein sequence ID" value="KAJ8567444.1"/>
    <property type="molecule type" value="Genomic_DNA"/>
</dbReference>
<dbReference type="InterPro" id="IPR000571">
    <property type="entry name" value="Znf_CCCH"/>
</dbReference>
<feature type="domain" description="C3H1-type" evidence="7">
    <location>
        <begin position="430"/>
        <end position="458"/>
    </location>
</feature>
<feature type="region of interest" description="Disordered" evidence="6">
    <location>
        <begin position="304"/>
        <end position="326"/>
    </location>
</feature>
<organism evidence="8 9">
    <name type="scientific">Anisodus acutangulus</name>
    <dbReference type="NCBI Taxonomy" id="402998"/>
    <lineage>
        <taxon>Eukaryota</taxon>
        <taxon>Viridiplantae</taxon>
        <taxon>Streptophyta</taxon>
        <taxon>Embryophyta</taxon>
        <taxon>Tracheophyta</taxon>
        <taxon>Spermatophyta</taxon>
        <taxon>Magnoliopsida</taxon>
        <taxon>eudicotyledons</taxon>
        <taxon>Gunneridae</taxon>
        <taxon>Pentapetalae</taxon>
        <taxon>asterids</taxon>
        <taxon>lamiids</taxon>
        <taxon>Solanales</taxon>
        <taxon>Solanaceae</taxon>
        <taxon>Solanoideae</taxon>
        <taxon>Hyoscyameae</taxon>
        <taxon>Anisodus</taxon>
    </lineage>
</organism>
<evidence type="ECO:0000256" key="2">
    <source>
        <dbReference type="ARBA" id="ARBA00022737"/>
    </source>
</evidence>
<comment type="caution">
    <text evidence="8">The sequence shown here is derived from an EMBL/GenBank/DDBJ whole genome shotgun (WGS) entry which is preliminary data.</text>
</comment>